<keyword evidence="2" id="KW-0812">Transmembrane</keyword>
<accession>A0A1V6V9E5</accession>
<evidence type="ECO:0000313" key="4">
    <source>
        <dbReference type="Proteomes" id="UP000191500"/>
    </source>
</evidence>
<dbReference type="AlphaFoldDB" id="A0A1V6V9E5"/>
<organism evidence="3 4">
    <name type="scientific">Penicillium coprophilum</name>
    <dbReference type="NCBI Taxonomy" id="36646"/>
    <lineage>
        <taxon>Eukaryota</taxon>
        <taxon>Fungi</taxon>
        <taxon>Dikarya</taxon>
        <taxon>Ascomycota</taxon>
        <taxon>Pezizomycotina</taxon>
        <taxon>Eurotiomycetes</taxon>
        <taxon>Eurotiomycetidae</taxon>
        <taxon>Eurotiales</taxon>
        <taxon>Aspergillaceae</taxon>
        <taxon>Penicillium</taxon>
    </lineage>
</organism>
<keyword evidence="4" id="KW-1185">Reference proteome</keyword>
<feature type="transmembrane region" description="Helical" evidence="2">
    <location>
        <begin position="112"/>
        <end position="135"/>
    </location>
</feature>
<evidence type="ECO:0000256" key="2">
    <source>
        <dbReference type="SAM" id="Phobius"/>
    </source>
</evidence>
<evidence type="ECO:0000256" key="1">
    <source>
        <dbReference type="SAM" id="MobiDB-lite"/>
    </source>
</evidence>
<feature type="transmembrane region" description="Helical" evidence="2">
    <location>
        <begin position="320"/>
        <end position="340"/>
    </location>
</feature>
<dbReference type="EMBL" id="MDDG01000001">
    <property type="protein sequence ID" value="OQE47109.1"/>
    <property type="molecule type" value="Genomic_DNA"/>
</dbReference>
<reference evidence="4" key="1">
    <citation type="journal article" date="2017" name="Nat. Microbiol.">
        <title>Global analysis of biosynthetic gene clusters reveals vast potential of secondary metabolite production in Penicillium species.</title>
        <authorList>
            <person name="Nielsen J.C."/>
            <person name="Grijseels S."/>
            <person name="Prigent S."/>
            <person name="Ji B."/>
            <person name="Dainat J."/>
            <person name="Nielsen K.F."/>
            <person name="Frisvad J.C."/>
            <person name="Workman M."/>
            <person name="Nielsen J."/>
        </authorList>
    </citation>
    <scope>NUCLEOTIDE SEQUENCE [LARGE SCALE GENOMIC DNA]</scope>
    <source>
        <strain evidence="4">IBT 31321</strain>
    </source>
</reference>
<protein>
    <submittedName>
        <fullName evidence="3">Uncharacterized protein</fullName>
    </submittedName>
</protein>
<keyword evidence="2" id="KW-0472">Membrane</keyword>
<name>A0A1V6V9E5_9EURO</name>
<feature type="compositionally biased region" description="Basic residues" evidence="1">
    <location>
        <begin position="1"/>
        <end position="14"/>
    </location>
</feature>
<keyword evidence="2" id="KW-1133">Transmembrane helix</keyword>
<feature type="transmembrane region" description="Helical" evidence="2">
    <location>
        <begin position="391"/>
        <end position="409"/>
    </location>
</feature>
<comment type="caution">
    <text evidence="3">The sequence shown here is derived from an EMBL/GenBank/DDBJ whole genome shotgun (WGS) entry which is preliminary data.</text>
</comment>
<proteinExistence type="predicted"/>
<sequence length="420" mass="47015">MTRRSHFQTGRRPRGYPGFRLDETRVTGPISFLNPTAAHYKPIQPSEETRPPPQIERLWRSRDNRKGRHAIRVDTEALPHETGIKVPPLTRSFSAVAKIILKMATYVPYWDVSYLVAMSFTIGSAVFIINGFFVWLPLADRKTEFHGEIDVAGGWTGFVGATIFEIGGVLLMLEAFNTNHTGCFGWALQTVVEKSVEEGVPHHAIKELTPKLSRCEHHQANHKSFLREKHFHHGGGSVHHHASDSAHLHRDGTGYVTSSTDGRTFRWIPSMSELRTHFFHEIGFLASFILFVSATIFWIGAIVGVPGIFNHLSKGVLDGLYWGTTTLGGLGFTVSSYLYMLETQSRWYIPAWHILGWHIGLWNLIGSVGFTLCGALGPASDNSGANFQSSLATFWGSVAFMIGSMIQWYESLQKHPVEKK</sequence>
<dbReference type="STRING" id="36646.A0A1V6V9E5"/>
<feature type="transmembrane region" description="Helical" evidence="2">
    <location>
        <begin position="155"/>
        <end position="173"/>
    </location>
</feature>
<feature type="transmembrane region" description="Helical" evidence="2">
    <location>
        <begin position="361"/>
        <end position="379"/>
    </location>
</feature>
<feature type="transmembrane region" description="Helical" evidence="2">
    <location>
        <begin position="282"/>
        <end position="308"/>
    </location>
</feature>
<feature type="region of interest" description="Disordered" evidence="1">
    <location>
        <begin position="1"/>
        <end position="20"/>
    </location>
</feature>
<evidence type="ECO:0000313" key="3">
    <source>
        <dbReference type="EMBL" id="OQE47109.1"/>
    </source>
</evidence>
<gene>
    <name evidence="3" type="ORF">PENCOP_c001G06862</name>
</gene>
<dbReference type="Proteomes" id="UP000191500">
    <property type="component" value="Unassembled WGS sequence"/>
</dbReference>